<feature type="active site" description="Charge relay system" evidence="7">
    <location>
        <position position="181"/>
    </location>
</feature>
<feature type="active site" description="Charge relay system" evidence="7">
    <location>
        <position position="451"/>
    </location>
</feature>
<dbReference type="AlphaFoldDB" id="A0A9X0BJV2"/>
<organism evidence="9 10">
    <name type="scientific">Penicillium desertorum</name>
    <dbReference type="NCBI Taxonomy" id="1303715"/>
    <lineage>
        <taxon>Eukaryota</taxon>
        <taxon>Fungi</taxon>
        <taxon>Dikarya</taxon>
        <taxon>Ascomycota</taxon>
        <taxon>Pezizomycotina</taxon>
        <taxon>Eurotiomycetes</taxon>
        <taxon>Eurotiomycetidae</taxon>
        <taxon>Eurotiales</taxon>
        <taxon>Aspergillaceae</taxon>
        <taxon>Penicillium</taxon>
    </lineage>
</organism>
<feature type="active site" description="Charge relay system" evidence="7">
    <location>
        <position position="226"/>
    </location>
</feature>
<keyword evidence="3" id="KW-0732">Signal</keyword>
<dbReference type="Gene3D" id="3.40.50.200">
    <property type="entry name" value="Peptidase S8/S53 domain"/>
    <property type="match status" value="1"/>
</dbReference>
<protein>
    <recommendedName>
        <fullName evidence="8">Peptidase S8/S53 domain-containing protein</fullName>
    </recommendedName>
</protein>
<evidence type="ECO:0000256" key="1">
    <source>
        <dbReference type="ARBA" id="ARBA00011073"/>
    </source>
</evidence>
<comment type="caution">
    <text evidence="9">The sequence shown here is derived from an EMBL/GenBank/DDBJ whole genome shotgun (WGS) entry which is preliminary data.</text>
</comment>
<dbReference type="PANTHER" id="PTHR43399:SF4">
    <property type="entry name" value="CELL WALL-ASSOCIATED PROTEASE"/>
    <property type="match status" value="1"/>
</dbReference>
<accession>A0A9X0BJV2</accession>
<dbReference type="Gene3D" id="2.60.120.380">
    <property type="match status" value="1"/>
</dbReference>
<proteinExistence type="inferred from homology"/>
<dbReference type="GO" id="GO:0004252">
    <property type="term" value="F:serine-type endopeptidase activity"/>
    <property type="evidence" value="ECO:0007669"/>
    <property type="project" value="UniProtKB-UniRule"/>
</dbReference>
<dbReference type="PROSITE" id="PS51892">
    <property type="entry name" value="SUBTILASE"/>
    <property type="match status" value="1"/>
</dbReference>
<reference evidence="9" key="2">
    <citation type="journal article" date="2023" name="IMA Fungus">
        <title>Comparative genomic study of the Penicillium genus elucidates a diverse pangenome and 15 lateral gene transfer events.</title>
        <authorList>
            <person name="Petersen C."/>
            <person name="Sorensen T."/>
            <person name="Nielsen M.R."/>
            <person name="Sondergaard T.E."/>
            <person name="Sorensen J.L."/>
            <person name="Fitzpatrick D.A."/>
            <person name="Frisvad J.C."/>
            <person name="Nielsen K.L."/>
        </authorList>
    </citation>
    <scope>NUCLEOTIDE SEQUENCE</scope>
    <source>
        <strain evidence="9">IBT 17660</strain>
    </source>
</reference>
<dbReference type="SUPFAM" id="SSF49785">
    <property type="entry name" value="Galactose-binding domain-like"/>
    <property type="match status" value="1"/>
</dbReference>
<comment type="similarity">
    <text evidence="1 7">Belongs to the peptidase S8 family.</text>
</comment>
<evidence type="ECO:0000256" key="4">
    <source>
        <dbReference type="ARBA" id="ARBA00022801"/>
    </source>
</evidence>
<evidence type="ECO:0000256" key="3">
    <source>
        <dbReference type="ARBA" id="ARBA00022729"/>
    </source>
</evidence>
<dbReference type="InterPro" id="IPR000209">
    <property type="entry name" value="Peptidase_S8/S53_dom"/>
</dbReference>
<sequence>MSGRKISFLPWGVEIHEYVSKHTYLCCYHGADINVIRSINGVIWANVYPQLFVLPPSLKEQVGTSETAAPNLASAPKSRTLKNVDIVFHNGVDATDSNNKSAVATASHVAFDILKPTDNKIRIKVQAQYLDDIAALDKVKAIHEVHPTRLFNDRASTILHANINHLGTNYQGEGEVVAVADTGYDRGSLDPHLTLPAFAPDKIRQLYALGRPAEAGPGRTDDPDGHGTHVCGSIVGNGVFDGTTIESPAPLASLVVQSLIDDTNGLGGIPPNLETLFNKPYVDDKARIHTNSWGYEYNGSQLAYDPSSAEIDRFVWEHPEMVICFAAGNDGRDNFPANGIIDLAQIGAHAAAKNCITVGASESDRGNPRTYHSVWPSEYPMPPIRNDPIADDANGMAAFSSRGPTKEGRIKPDVVAPGTSILSARSRASSLSPSNIWGTAGGDWVFMGGTSMATPLVAGCVAVLRQTLRDPQRGYQPSAALIKALLINGATELIGQYNPPETGQSPNPNSGWGRVNLANSVVFGSQPDAGYVEAGPLKQGDEREVFSIPIPIGNKHLKVTLVWTDPPGPCLQNDLNLTVVVDGQERHGNMGSNPGYDSVNNVEQVSWVSIPAGEAKVRVRAYRITKYPQPYACAWKLV</sequence>
<dbReference type="CDD" id="cd04842">
    <property type="entry name" value="Peptidases_S8_Kp43_protease"/>
    <property type="match status" value="1"/>
</dbReference>
<dbReference type="InterPro" id="IPR051048">
    <property type="entry name" value="Peptidase_S8/S53_subtilisin"/>
</dbReference>
<keyword evidence="4 7" id="KW-0378">Hydrolase</keyword>
<dbReference type="Pfam" id="PF00082">
    <property type="entry name" value="Peptidase_S8"/>
    <property type="match status" value="1"/>
</dbReference>
<evidence type="ECO:0000259" key="8">
    <source>
        <dbReference type="Pfam" id="PF00082"/>
    </source>
</evidence>
<dbReference type="PRINTS" id="PR00723">
    <property type="entry name" value="SUBTILISIN"/>
</dbReference>
<dbReference type="InterPro" id="IPR034058">
    <property type="entry name" value="TagA/B/C/D_pept_dom"/>
</dbReference>
<dbReference type="GO" id="GO:0006508">
    <property type="term" value="P:proteolysis"/>
    <property type="evidence" value="ECO:0007669"/>
    <property type="project" value="UniProtKB-KW"/>
</dbReference>
<dbReference type="InterPro" id="IPR036852">
    <property type="entry name" value="Peptidase_S8/S53_dom_sf"/>
</dbReference>
<evidence type="ECO:0000256" key="7">
    <source>
        <dbReference type="PROSITE-ProRule" id="PRU01240"/>
    </source>
</evidence>
<keyword evidence="5 7" id="KW-0720">Serine protease</keyword>
<dbReference type="SUPFAM" id="SSF52743">
    <property type="entry name" value="Subtilisin-like"/>
    <property type="match status" value="1"/>
</dbReference>
<dbReference type="InterPro" id="IPR015500">
    <property type="entry name" value="Peptidase_S8_subtilisin-rel"/>
</dbReference>
<reference evidence="9" key="1">
    <citation type="submission" date="2022-12" db="EMBL/GenBank/DDBJ databases">
        <authorList>
            <person name="Petersen C."/>
        </authorList>
    </citation>
    <scope>NUCLEOTIDE SEQUENCE</scope>
    <source>
        <strain evidence="9">IBT 17660</strain>
    </source>
</reference>
<dbReference type="EMBL" id="JAPWDO010000005">
    <property type="protein sequence ID" value="KAJ5470000.1"/>
    <property type="molecule type" value="Genomic_DNA"/>
</dbReference>
<dbReference type="OrthoDB" id="10256524at2759"/>
<keyword evidence="6" id="KW-0865">Zymogen</keyword>
<evidence type="ECO:0000313" key="9">
    <source>
        <dbReference type="EMBL" id="KAJ5470000.1"/>
    </source>
</evidence>
<evidence type="ECO:0000256" key="6">
    <source>
        <dbReference type="ARBA" id="ARBA00023145"/>
    </source>
</evidence>
<feature type="domain" description="Peptidase S8/S53" evidence="8">
    <location>
        <begin position="172"/>
        <end position="496"/>
    </location>
</feature>
<dbReference type="InterPro" id="IPR023828">
    <property type="entry name" value="Peptidase_S8_Ser-AS"/>
</dbReference>
<dbReference type="PROSITE" id="PS00138">
    <property type="entry name" value="SUBTILASE_SER"/>
    <property type="match status" value="1"/>
</dbReference>
<gene>
    <name evidence="9" type="ORF">N7530_007357</name>
</gene>
<evidence type="ECO:0000313" key="10">
    <source>
        <dbReference type="Proteomes" id="UP001147760"/>
    </source>
</evidence>
<dbReference type="InterPro" id="IPR008979">
    <property type="entry name" value="Galactose-bd-like_sf"/>
</dbReference>
<keyword evidence="10" id="KW-1185">Reference proteome</keyword>
<name>A0A9X0BJV2_9EURO</name>
<evidence type="ECO:0000256" key="5">
    <source>
        <dbReference type="ARBA" id="ARBA00022825"/>
    </source>
</evidence>
<evidence type="ECO:0000256" key="2">
    <source>
        <dbReference type="ARBA" id="ARBA00022670"/>
    </source>
</evidence>
<dbReference type="InterPro" id="IPR022398">
    <property type="entry name" value="Peptidase_S8_His-AS"/>
</dbReference>
<keyword evidence="2 7" id="KW-0645">Protease</keyword>
<dbReference type="PROSITE" id="PS00137">
    <property type="entry name" value="SUBTILASE_HIS"/>
    <property type="match status" value="1"/>
</dbReference>
<dbReference type="PANTHER" id="PTHR43399">
    <property type="entry name" value="SUBTILISIN-RELATED"/>
    <property type="match status" value="1"/>
</dbReference>
<dbReference type="Proteomes" id="UP001147760">
    <property type="component" value="Unassembled WGS sequence"/>
</dbReference>